<reference evidence="6 7" key="1">
    <citation type="journal article" date="2015" name="Parasit. Vectors">
        <title>Draft genome of the scabies mite.</title>
        <authorList>
            <person name="Rider S.D.Jr."/>
            <person name="Morgan M.S."/>
            <person name="Arlian L.G."/>
        </authorList>
    </citation>
    <scope>NUCLEOTIDE SEQUENCE [LARGE SCALE GENOMIC DNA]</scope>
    <source>
        <strain evidence="6">Arlian Lab</strain>
    </source>
</reference>
<dbReference type="VEuPathDB" id="VectorBase:SSCA007357"/>
<name>A0A132AAA1_SARSC</name>
<dbReference type="FunFam" id="1.20.120.1760:FF:000016">
    <property type="entry name" value="ethanolaminephosphotransferase 1"/>
    <property type="match status" value="1"/>
</dbReference>
<dbReference type="PIRSF" id="PIRSF015665">
    <property type="entry name" value="CHOPT"/>
    <property type="match status" value="1"/>
</dbReference>
<dbReference type="InterPro" id="IPR014472">
    <property type="entry name" value="CHOPT"/>
</dbReference>
<dbReference type="GO" id="GO:0004307">
    <property type="term" value="F:ethanolaminephosphotransferase activity"/>
    <property type="evidence" value="ECO:0007669"/>
    <property type="project" value="TreeGrafter"/>
</dbReference>
<dbReference type="GO" id="GO:0006646">
    <property type="term" value="P:phosphatidylethanolamine biosynthetic process"/>
    <property type="evidence" value="ECO:0007669"/>
    <property type="project" value="TreeGrafter"/>
</dbReference>
<evidence type="ECO:0000256" key="1">
    <source>
        <dbReference type="ARBA" id="ARBA00004370"/>
    </source>
</evidence>
<evidence type="ECO:0000256" key="3">
    <source>
        <dbReference type="ARBA" id="ARBA00022679"/>
    </source>
</evidence>
<dbReference type="AlphaFoldDB" id="A0A132AAA1"/>
<dbReference type="GO" id="GO:0005789">
    <property type="term" value="C:endoplasmic reticulum membrane"/>
    <property type="evidence" value="ECO:0007669"/>
    <property type="project" value="TreeGrafter"/>
</dbReference>
<dbReference type="Proteomes" id="UP000616769">
    <property type="component" value="Unassembled WGS sequence"/>
</dbReference>
<dbReference type="EMBL" id="JXLN01011968">
    <property type="protein sequence ID" value="KPM07878.1"/>
    <property type="molecule type" value="Genomic_DNA"/>
</dbReference>
<proteinExistence type="inferred from homology"/>
<dbReference type="InterPro" id="IPR000462">
    <property type="entry name" value="CDP-OH_P_trans"/>
</dbReference>
<sequence>MFNIFNYQYLTHQQLRGFNNYVYNSKDTSPLSNYVMHPFWNVVVKLVPIWIAPNVLTFVGFLMTVFNGVLLTIYDPQFYASSDSFPDYSPIPKWVWIVCAVFHFLAHTLDGVDGKQARRTKSSGPLGELMDHGMDSWTSMFIPFCIYSIFGRADYSQSPLHMHFIFLSIYVTFYLSHWEKYSTGILYLPWSYDATQIALFVLYIVTFVHGHSFWKFVIFGLNSGQIFEFLSYSDCFFQINSDISFAVTCFLFSIPMAFYNVFTCQQPKQPNCWESFRPLVSMIFLFLFSTFWAVLSPNNILEAEPRTFYLMVGTLFSNISCRLIVSQMSSTRCQLMNWLLYPLMISTIGSLSWNLKHHELNLLRLNALLLTVFHIHYGICLVRQMCHHLRIYCFSLEKPEYKSPEQENLGKNQ</sequence>
<evidence type="ECO:0000256" key="5">
    <source>
        <dbReference type="RuleBase" id="RU003750"/>
    </source>
</evidence>
<dbReference type="PANTHER" id="PTHR10414">
    <property type="entry name" value="ETHANOLAMINEPHOSPHOTRANSFERASE"/>
    <property type="match status" value="1"/>
</dbReference>
<organism evidence="6 7">
    <name type="scientific">Sarcoptes scabiei</name>
    <name type="common">Itch mite</name>
    <name type="synonym">Acarus scabiei</name>
    <dbReference type="NCBI Taxonomy" id="52283"/>
    <lineage>
        <taxon>Eukaryota</taxon>
        <taxon>Metazoa</taxon>
        <taxon>Ecdysozoa</taxon>
        <taxon>Arthropoda</taxon>
        <taxon>Chelicerata</taxon>
        <taxon>Arachnida</taxon>
        <taxon>Acari</taxon>
        <taxon>Acariformes</taxon>
        <taxon>Sarcoptiformes</taxon>
        <taxon>Astigmata</taxon>
        <taxon>Psoroptidia</taxon>
        <taxon>Sarcoptoidea</taxon>
        <taxon>Sarcoptidae</taxon>
        <taxon>Sarcoptinae</taxon>
        <taxon>Sarcoptes</taxon>
    </lineage>
</organism>
<comment type="caution">
    <text evidence="6">The sequence shown here is derived from an EMBL/GenBank/DDBJ whole genome shotgun (WGS) entry which is preliminary data.</text>
</comment>
<dbReference type="PROSITE" id="PS00379">
    <property type="entry name" value="CDP_ALCOHOL_P_TRANSF"/>
    <property type="match status" value="1"/>
</dbReference>
<protein>
    <submittedName>
        <fullName evidence="6">Ethanolaminephosphotransferase 1-like protein</fullName>
    </submittedName>
</protein>
<dbReference type="GO" id="GO:0005794">
    <property type="term" value="C:Golgi apparatus"/>
    <property type="evidence" value="ECO:0007669"/>
    <property type="project" value="TreeGrafter"/>
</dbReference>
<dbReference type="Gene3D" id="1.20.120.1760">
    <property type="match status" value="1"/>
</dbReference>
<comment type="subcellular location">
    <subcellularLocation>
        <location evidence="1">Membrane</location>
    </subcellularLocation>
</comment>
<gene>
    <name evidence="6" type="ORF">QR98_0063860</name>
</gene>
<dbReference type="Pfam" id="PF01066">
    <property type="entry name" value="CDP-OH_P_transf"/>
    <property type="match status" value="1"/>
</dbReference>
<evidence type="ECO:0000313" key="6">
    <source>
        <dbReference type="EMBL" id="KPM07878.1"/>
    </source>
</evidence>
<keyword evidence="3 5" id="KW-0808">Transferase</keyword>
<evidence type="ECO:0000256" key="2">
    <source>
        <dbReference type="ARBA" id="ARBA00010441"/>
    </source>
</evidence>
<evidence type="ECO:0000256" key="4">
    <source>
        <dbReference type="ARBA" id="ARBA00023136"/>
    </source>
</evidence>
<keyword evidence="4" id="KW-0472">Membrane</keyword>
<dbReference type="InterPro" id="IPR043130">
    <property type="entry name" value="CDP-OH_PTrfase_TM_dom"/>
</dbReference>
<dbReference type="PANTHER" id="PTHR10414:SF71">
    <property type="entry name" value="FI05338P"/>
    <property type="match status" value="1"/>
</dbReference>
<dbReference type="InterPro" id="IPR048254">
    <property type="entry name" value="CDP_ALCOHOL_P_TRANSF_CS"/>
</dbReference>
<comment type="similarity">
    <text evidence="2 5">Belongs to the CDP-alcohol phosphatidyltransferase class-I family.</text>
</comment>
<accession>A0A132AAA1</accession>
<dbReference type="OrthoDB" id="196717at2759"/>
<evidence type="ECO:0000313" key="7">
    <source>
        <dbReference type="Proteomes" id="UP000616769"/>
    </source>
</evidence>